<name>A0A8X6ICR1_9ARAC</name>
<dbReference type="EMBL" id="BMAV01025216">
    <property type="protein sequence ID" value="GFS39659.1"/>
    <property type="molecule type" value="Genomic_DNA"/>
</dbReference>
<sequence>MSQEWREFTGSKLSGPGDDLRNLDETEVSSEILLEKAQENIGDSQGNIISCPKEVGMIGTKAEKGTVETHKGSMAADSFRSKQEYCAELAFAWKHAEEGRGNYFEVDGCLFHRDKILGESIGQLVILKCRRTEE</sequence>
<dbReference type="Proteomes" id="UP000886998">
    <property type="component" value="Unassembled WGS sequence"/>
</dbReference>
<evidence type="ECO:0000313" key="3">
    <source>
        <dbReference type="Proteomes" id="UP000886998"/>
    </source>
</evidence>
<dbReference type="OrthoDB" id="6435667at2759"/>
<dbReference type="AlphaFoldDB" id="A0A8X6ICR1"/>
<proteinExistence type="predicted"/>
<organism evidence="2 3">
    <name type="scientific">Trichonephila inaurata madagascariensis</name>
    <dbReference type="NCBI Taxonomy" id="2747483"/>
    <lineage>
        <taxon>Eukaryota</taxon>
        <taxon>Metazoa</taxon>
        <taxon>Ecdysozoa</taxon>
        <taxon>Arthropoda</taxon>
        <taxon>Chelicerata</taxon>
        <taxon>Arachnida</taxon>
        <taxon>Araneae</taxon>
        <taxon>Araneomorphae</taxon>
        <taxon>Entelegynae</taxon>
        <taxon>Araneoidea</taxon>
        <taxon>Nephilidae</taxon>
        <taxon>Trichonephila</taxon>
        <taxon>Trichonephila inaurata</taxon>
    </lineage>
</organism>
<evidence type="ECO:0000256" key="1">
    <source>
        <dbReference type="SAM" id="MobiDB-lite"/>
    </source>
</evidence>
<gene>
    <name evidence="2" type="primary">AVEN_214032_1</name>
    <name evidence="2" type="ORF">TNIN_240081</name>
</gene>
<feature type="region of interest" description="Disordered" evidence="1">
    <location>
        <begin position="1"/>
        <end position="24"/>
    </location>
</feature>
<keyword evidence="3" id="KW-1185">Reference proteome</keyword>
<protein>
    <submittedName>
        <fullName evidence="2">Uncharacterized protein</fullName>
    </submittedName>
</protein>
<accession>A0A8X6ICR1</accession>
<evidence type="ECO:0000313" key="2">
    <source>
        <dbReference type="EMBL" id="GFS39659.1"/>
    </source>
</evidence>
<reference evidence="2" key="1">
    <citation type="submission" date="2020-08" db="EMBL/GenBank/DDBJ databases">
        <title>Multicomponent nature underlies the extraordinary mechanical properties of spider dragline silk.</title>
        <authorList>
            <person name="Kono N."/>
            <person name="Nakamura H."/>
            <person name="Mori M."/>
            <person name="Yoshida Y."/>
            <person name="Ohtoshi R."/>
            <person name="Malay A.D."/>
            <person name="Moran D.A.P."/>
            <person name="Tomita M."/>
            <person name="Numata K."/>
            <person name="Arakawa K."/>
        </authorList>
    </citation>
    <scope>NUCLEOTIDE SEQUENCE</scope>
</reference>
<comment type="caution">
    <text evidence="2">The sequence shown here is derived from an EMBL/GenBank/DDBJ whole genome shotgun (WGS) entry which is preliminary data.</text>
</comment>